<dbReference type="NCBIfam" id="NF033153">
    <property type="entry name" value="phage_ICD_like"/>
    <property type="match status" value="1"/>
</dbReference>
<evidence type="ECO:0000313" key="1">
    <source>
        <dbReference type="EMBL" id="MEI2683286.1"/>
    </source>
</evidence>
<protein>
    <submittedName>
        <fullName evidence="1">Host cell division inhibitor Icd-like protein</fullName>
    </submittedName>
</protein>
<sequence length="59" mass="6741">MAISKCTWIFAAINRSQSSRRPVMLRVTADDERSARRRLAGDYVLLFAGRLPRRGGRYA</sequence>
<dbReference type="RefSeq" id="WP_336203431.1">
    <property type="nucleotide sequence ID" value="NZ_JBANEI010000013.1"/>
</dbReference>
<dbReference type="EMBL" id="JBANEI010000013">
    <property type="protein sequence ID" value="MEI2683286.1"/>
    <property type="molecule type" value="Genomic_DNA"/>
</dbReference>
<dbReference type="Proteomes" id="UP001306592">
    <property type="component" value="Unassembled WGS sequence"/>
</dbReference>
<accession>A0ABU8DJ02</accession>
<reference evidence="1 2" key="1">
    <citation type="submission" date="2024-02" db="EMBL/GenBank/DDBJ databases">
        <title>First report Erwinia aphidicola in onion in Chile.</title>
        <authorList>
            <person name="Valenzuela M."/>
            <person name="Pena M."/>
            <person name="Dutta B."/>
        </authorList>
    </citation>
    <scope>NUCLEOTIDE SEQUENCE [LARGE SCALE GENOMIC DNA]</scope>
    <source>
        <strain evidence="1 2">QCJ3A</strain>
    </source>
</reference>
<evidence type="ECO:0000313" key="2">
    <source>
        <dbReference type="Proteomes" id="UP001306592"/>
    </source>
</evidence>
<gene>
    <name evidence="1" type="ORF">V8N49_16685</name>
</gene>
<keyword evidence="2" id="KW-1185">Reference proteome</keyword>
<organism evidence="1 2">
    <name type="scientific">Erwinia aphidicola</name>
    <dbReference type="NCBI Taxonomy" id="68334"/>
    <lineage>
        <taxon>Bacteria</taxon>
        <taxon>Pseudomonadati</taxon>
        <taxon>Pseudomonadota</taxon>
        <taxon>Gammaproteobacteria</taxon>
        <taxon>Enterobacterales</taxon>
        <taxon>Erwiniaceae</taxon>
        <taxon>Erwinia</taxon>
    </lineage>
</organism>
<name>A0ABU8DJ02_ERWAP</name>
<comment type="caution">
    <text evidence="1">The sequence shown here is derived from an EMBL/GenBank/DDBJ whole genome shotgun (WGS) entry which is preliminary data.</text>
</comment>
<proteinExistence type="predicted"/>